<keyword evidence="4 5" id="KW-0472">Membrane</keyword>
<dbReference type="InterPro" id="IPR003825">
    <property type="entry name" value="Colicin-V_CvpA"/>
</dbReference>
<organism evidence="6 7">
    <name type="scientific">Flavobacterium ardleyense</name>
    <dbReference type="NCBI Taxonomy" id="2038737"/>
    <lineage>
        <taxon>Bacteria</taxon>
        <taxon>Pseudomonadati</taxon>
        <taxon>Bacteroidota</taxon>
        <taxon>Flavobacteriia</taxon>
        <taxon>Flavobacteriales</taxon>
        <taxon>Flavobacteriaceae</taxon>
        <taxon>Flavobacterium</taxon>
    </lineage>
</organism>
<proteinExistence type="predicted"/>
<name>A0ABW5Z7L5_9FLAO</name>
<keyword evidence="3 5" id="KW-1133">Transmembrane helix</keyword>
<evidence type="ECO:0000256" key="5">
    <source>
        <dbReference type="SAM" id="Phobius"/>
    </source>
</evidence>
<evidence type="ECO:0000313" key="6">
    <source>
        <dbReference type="EMBL" id="MFD2908471.1"/>
    </source>
</evidence>
<dbReference type="PANTHER" id="PTHR37306:SF1">
    <property type="entry name" value="COLICIN V PRODUCTION PROTEIN"/>
    <property type="match status" value="1"/>
</dbReference>
<sequence>MSFIDIIFAVLLSFAVYKGLKNGLFVEVASFFALIAGIYSAIKFSHLMGAILGDTFASWNPKYVEIIAFVITFLIVVVGIYLSAKILTKIADFAFLGWINKLAGVVFSLLKMILILSVVLFIFEKINVNNMLLSEEKQEDSIFYNPIKEISTLIYPSIEEWYSSIKSEVVGEEENLENSPSQQKTDN</sequence>
<feature type="transmembrane region" description="Helical" evidence="5">
    <location>
        <begin position="63"/>
        <end position="82"/>
    </location>
</feature>
<feature type="transmembrane region" description="Helical" evidence="5">
    <location>
        <begin position="25"/>
        <end position="42"/>
    </location>
</feature>
<comment type="caution">
    <text evidence="6">The sequence shown here is derived from an EMBL/GenBank/DDBJ whole genome shotgun (WGS) entry which is preliminary data.</text>
</comment>
<evidence type="ECO:0000256" key="2">
    <source>
        <dbReference type="ARBA" id="ARBA00022692"/>
    </source>
</evidence>
<dbReference type="Proteomes" id="UP001597549">
    <property type="component" value="Unassembled WGS sequence"/>
</dbReference>
<keyword evidence="7" id="KW-1185">Reference proteome</keyword>
<protein>
    <submittedName>
        <fullName evidence="6">CvpA family protein</fullName>
    </submittedName>
</protein>
<dbReference type="Pfam" id="PF02674">
    <property type="entry name" value="Colicin_V"/>
    <property type="match status" value="1"/>
</dbReference>
<keyword evidence="2 5" id="KW-0812">Transmembrane</keyword>
<dbReference type="EMBL" id="JBHUOL010000012">
    <property type="protein sequence ID" value="MFD2908471.1"/>
    <property type="molecule type" value="Genomic_DNA"/>
</dbReference>
<dbReference type="RefSeq" id="WP_379806027.1">
    <property type="nucleotide sequence ID" value="NZ_JBHUOL010000012.1"/>
</dbReference>
<gene>
    <name evidence="6" type="ORF">ACFSX9_06955</name>
</gene>
<accession>A0ABW5Z7L5</accession>
<feature type="transmembrane region" description="Helical" evidence="5">
    <location>
        <begin position="102"/>
        <end position="123"/>
    </location>
</feature>
<evidence type="ECO:0000313" key="7">
    <source>
        <dbReference type="Proteomes" id="UP001597549"/>
    </source>
</evidence>
<dbReference type="PANTHER" id="PTHR37306">
    <property type="entry name" value="COLICIN V PRODUCTION PROTEIN"/>
    <property type="match status" value="1"/>
</dbReference>
<reference evidence="7" key="1">
    <citation type="journal article" date="2019" name="Int. J. Syst. Evol. Microbiol.">
        <title>The Global Catalogue of Microorganisms (GCM) 10K type strain sequencing project: providing services to taxonomists for standard genome sequencing and annotation.</title>
        <authorList>
            <consortium name="The Broad Institute Genomics Platform"/>
            <consortium name="The Broad Institute Genome Sequencing Center for Infectious Disease"/>
            <person name="Wu L."/>
            <person name="Ma J."/>
        </authorList>
    </citation>
    <scope>NUCLEOTIDE SEQUENCE [LARGE SCALE GENOMIC DNA]</scope>
    <source>
        <strain evidence="7">KCTC 52644</strain>
    </source>
</reference>
<evidence type="ECO:0000256" key="3">
    <source>
        <dbReference type="ARBA" id="ARBA00022989"/>
    </source>
</evidence>
<comment type="subcellular location">
    <subcellularLocation>
        <location evidence="1">Membrane</location>
        <topology evidence="1">Multi-pass membrane protein</topology>
    </subcellularLocation>
</comment>
<evidence type="ECO:0000256" key="4">
    <source>
        <dbReference type="ARBA" id="ARBA00023136"/>
    </source>
</evidence>
<evidence type="ECO:0000256" key="1">
    <source>
        <dbReference type="ARBA" id="ARBA00004141"/>
    </source>
</evidence>